<dbReference type="GO" id="GO:0005886">
    <property type="term" value="C:plasma membrane"/>
    <property type="evidence" value="ECO:0007669"/>
    <property type="project" value="UniProtKB-SubCell"/>
</dbReference>
<dbReference type="FunFam" id="1.10.287.950:FF:000001">
    <property type="entry name" value="Methyl-accepting chemotaxis sensory transducer"/>
    <property type="match status" value="1"/>
</dbReference>
<keyword evidence="5 10" id="KW-1133">Transmembrane helix</keyword>
<evidence type="ECO:0000256" key="6">
    <source>
        <dbReference type="ARBA" id="ARBA00023136"/>
    </source>
</evidence>
<dbReference type="SUPFAM" id="SSF58104">
    <property type="entry name" value="Methyl-accepting chemotaxis protein (MCP) signaling domain"/>
    <property type="match status" value="1"/>
</dbReference>
<dbReference type="Pfam" id="PF00015">
    <property type="entry name" value="MCPsignal"/>
    <property type="match status" value="1"/>
</dbReference>
<dbReference type="AlphaFoldDB" id="A0A6I4KYR5"/>
<protein>
    <submittedName>
        <fullName evidence="13">HAMP domain-containing protein</fullName>
    </submittedName>
</protein>
<evidence type="ECO:0000256" key="5">
    <source>
        <dbReference type="ARBA" id="ARBA00022989"/>
    </source>
</evidence>
<dbReference type="SMART" id="SM00283">
    <property type="entry name" value="MA"/>
    <property type="match status" value="1"/>
</dbReference>
<dbReference type="Gene3D" id="6.10.340.10">
    <property type="match status" value="1"/>
</dbReference>
<dbReference type="GO" id="GO:0007165">
    <property type="term" value="P:signal transduction"/>
    <property type="evidence" value="ECO:0007669"/>
    <property type="project" value="UniProtKB-KW"/>
</dbReference>
<feature type="domain" description="Methyl-accepting transducer" evidence="11">
    <location>
        <begin position="408"/>
        <end position="644"/>
    </location>
</feature>
<feature type="domain" description="HAMP" evidence="12">
    <location>
        <begin position="349"/>
        <end position="403"/>
    </location>
</feature>
<dbReference type="Proteomes" id="UP000429555">
    <property type="component" value="Unassembled WGS sequence"/>
</dbReference>
<dbReference type="Pfam" id="PF00672">
    <property type="entry name" value="HAMP"/>
    <property type="match status" value="1"/>
</dbReference>
<accession>A0A6I4KYR5</accession>
<dbReference type="PROSITE" id="PS50885">
    <property type="entry name" value="HAMP"/>
    <property type="match status" value="1"/>
</dbReference>
<organism evidence="13 14">
    <name type="scientific">Pseudomonas xionganensis</name>
    <dbReference type="NCBI Taxonomy" id="2654845"/>
    <lineage>
        <taxon>Bacteria</taxon>
        <taxon>Pseudomonadati</taxon>
        <taxon>Pseudomonadota</taxon>
        <taxon>Gammaproteobacteria</taxon>
        <taxon>Pseudomonadales</taxon>
        <taxon>Pseudomonadaceae</taxon>
        <taxon>Pseudomonas</taxon>
    </lineage>
</organism>
<gene>
    <name evidence="13" type="ORF">GJV18_16525</name>
</gene>
<dbReference type="SMART" id="SM00304">
    <property type="entry name" value="HAMP"/>
    <property type="match status" value="1"/>
</dbReference>
<dbReference type="InterPro" id="IPR003660">
    <property type="entry name" value="HAMP_dom"/>
</dbReference>
<evidence type="ECO:0000256" key="4">
    <source>
        <dbReference type="ARBA" id="ARBA00022692"/>
    </source>
</evidence>
<dbReference type="InterPro" id="IPR004089">
    <property type="entry name" value="MCPsignal_dom"/>
</dbReference>
<comment type="caution">
    <text evidence="13">The sequence shown here is derived from an EMBL/GenBank/DDBJ whole genome shotgun (WGS) entry which is preliminary data.</text>
</comment>
<sequence length="680" mass="71713">MGGPLSFWVARIITALPVAADARGVRCSVCQEPVQRSTVLFSLLHSRLLRPVFIALGIAMLVQVLLAVWLTRSTVDDLVEDLASSLQGDSQRLGGELESAEREVEQGLAALSASTQARLSAALSERLQAEQGQVRVVLEKSLKESGEALGQLLAGVAPKAIWDGDVPALTAFARIAQRDPAVLFAIYYDAEGQRLTRHYNRSDARIRELVAQGQGKTPLDRLVEAASRDPQIQVLDTPISPMGSQIGKVQLGLSKAAMEKELQALDQRFIGLVGDAGELVDESLSGAARDSTQALQRRLSQAQEAAQGMADSSLATVDGAAQALRWRIALGLLVVGVLTLLVVALVLGWRVLSRLQLLIAALRDLAAGEGDLTRRVQLDSRDEVGDMAAAVNQFLAKLQPIVREAGEVASLTGQEIGSLAARSAAAEAAAERQRDEVAASLHALADMSDQAQAESQAMQEALQRVAAIRQAADDNAAIAGRVGRAIEELVQRVESGSAVIERLAKQSEQIEVVLTVIRSIAEQTNLLALNAAIEAARAGESGRGFAVVADEVRALASKTQQSTGDIQEHIGALQRGAREAVEAIGQAGKQADQGLAALHESARVQESVRESVEEVHGAINAATAAATHQAEGAGAVRGRVEIIHQEAQQAAEAAAATAQSGRVLDGLAARLRASLGQFKV</sequence>
<evidence type="ECO:0000256" key="9">
    <source>
        <dbReference type="PROSITE-ProRule" id="PRU00284"/>
    </source>
</evidence>
<dbReference type="EMBL" id="WKJZ01000003">
    <property type="protein sequence ID" value="MVW76928.1"/>
    <property type="molecule type" value="Genomic_DNA"/>
</dbReference>
<comment type="similarity">
    <text evidence="8">Belongs to the methyl-accepting chemotaxis (MCP) protein family.</text>
</comment>
<proteinExistence type="inferred from homology"/>
<evidence type="ECO:0000259" key="12">
    <source>
        <dbReference type="PROSITE" id="PS50885"/>
    </source>
</evidence>
<keyword evidence="3" id="KW-0488">Methylation</keyword>
<dbReference type="Gene3D" id="1.10.287.950">
    <property type="entry name" value="Methyl-accepting chemotaxis protein"/>
    <property type="match status" value="1"/>
</dbReference>
<name>A0A6I4KYR5_9PSED</name>
<dbReference type="PANTHER" id="PTHR32089">
    <property type="entry name" value="METHYL-ACCEPTING CHEMOTAXIS PROTEIN MCPB"/>
    <property type="match status" value="1"/>
</dbReference>
<reference evidence="13 14" key="1">
    <citation type="submission" date="2019-11" db="EMBL/GenBank/DDBJ databases">
        <title>Pseudomonas flavidum sp. nov., isolated from Baiyang Lake.</title>
        <authorList>
            <person name="Zhao Y."/>
        </authorList>
    </citation>
    <scope>NUCLEOTIDE SEQUENCE [LARGE SCALE GENOMIC DNA]</scope>
    <source>
        <strain evidence="14">R-22-3 w-18</strain>
    </source>
</reference>
<dbReference type="GO" id="GO:0006935">
    <property type="term" value="P:chemotaxis"/>
    <property type="evidence" value="ECO:0007669"/>
    <property type="project" value="UniProtKB-ARBA"/>
</dbReference>
<evidence type="ECO:0000256" key="3">
    <source>
        <dbReference type="ARBA" id="ARBA00022481"/>
    </source>
</evidence>
<evidence type="ECO:0000256" key="7">
    <source>
        <dbReference type="ARBA" id="ARBA00023224"/>
    </source>
</evidence>
<feature type="transmembrane region" description="Helical" evidence="10">
    <location>
        <begin position="328"/>
        <end position="349"/>
    </location>
</feature>
<keyword evidence="14" id="KW-1185">Reference proteome</keyword>
<keyword evidence="4 10" id="KW-0812">Transmembrane</keyword>
<evidence type="ECO:0000256" key="8">
    <source>
        <dbReference type="ARBA" id="ARBA00029447"/>
    </source>
</evidence>
<dbReference type="PROSITE" id="PS50111">
    <property type="entry name" value="CHEMOTAXIS_TRANSDUC_2"/>
    <property type="match status" value="1"/>
</dbReference>
<evidence type="ECO:0000313" key="14">
    <source>
        <dbReference type="Proteomes" id="UP000429555"/>
    </source>
</evidence>
<comment type="subcellular location">
    <subcellularLocation>
        <location evidence="1">Cell membrane</location>
        <topology evidence="1">Multi-pass membrane protein</topology>
    </subcellularLocation>
</comment>
<dbReference type="PANTHER" id="PTHR32089:SF119">
    <property type="entry name" value="METHYL-ACCEPTING CHEMOTAXIS PROTEIN CTPL"/>
    <property type="match status" value="1"/>
</dbReference>
<keyword evidence="2" id="KW-1003">Cell membrane</keyword>
<keyword evidence="7 9" id="KW-0807">Transducer</keyword>
<evidence type="ECO:0000256" key="1">
    <source>
        <dbReference type="ARBA" id="ARBA00004651"/>
    </source>
</evidence>
<evidence type="ECO:0000259" key="11">
    <source>
        <dbReference type="PROSITE" id="PS50111"/>
    </source>
</evidence>
<evidence type="ECO:0000256" key="2">
    <source>
        <dbReference type="ARBA" id="ARBA00022475"/>
    </source>
</evidence>
<evidence type="ECO:0000256" key="10">
    <source>
        <dbReference type="SAM" id="Phobius"/>
    </source>
</evidence>
<dbReference type="CDD" id="cd06225">
    <property type="entry name" value="HAMP"/>
    <property type="match status" value="1"/>
</dbReference>
<evidence type="ECO:0000313" key="13">
    <source>
        <dbReference type="EMBL" id="MVW76928.1"/>
    </source>
</evidence>
<keyword evidence="6 10" id="KW-0472">Membrane</keyword>
<feature type="transmembrane region" description="Helical" evidence="10">
    <location>
        <begin position="48"/>
        <end position="70"/>
    </location>
</feature>